<dbReference type="Proteomes" id="UP001558713">
    <property type="component" value="Unassembled WGS sequence"/>
</dbReference>
<dbReference type="EMBL" id="JBANAX010000379">
    <property type="protein sequence ID" value="KAL1211627.1"/>
    <property type="molecule type" value="Genomic_DNA"/>
</dbReference>
<evidence type="ECO:0000256" key="1">
    <source>
        <dbReference type="SAM" id="MobiDB-lite"/>
    </source>
</evidence>
<dbReference type="PANTHER" id="PTHR31111">
    <property type="entry name" value="BNAA05G37150D PROTEIN-RELATED"/>
    <property type="match status" value="1"/>
</dbReference>
<evidence type="ECO:0000259" key="2">
    <source>
        <dbReference type="Pfam" id="PF00646"/>
    </source>
</evidence>
<organism evidence="3 4">
    <name type="scientific">Cardamine amara subsp. amara</name>
    <dbReference type="NCBI Taxonomy" id="228776"/>
    <lineage>
        <taxon>Eukaryota</taxon>
        <taxon>Viridiplantae</taxon>
        <taxon>Streptophyta</taxon>
        <taxon>Embryophyta</taxon>
        <taxon>Tracheophyta</taxon>
        <taxon>Spermatophyta</taxon>
        <taxon>Magnoliopsida</taxon>
        <taxon>eudicotyledons</taxon>
        <taxon>Gunneridae</taxon>
        <taxon>Pentapetalae</taxon>
        <taxon>rosids</taxon>
        <taxon>malvids</taxon>
        <taxon>Brassicales</taxon>
        <taxon>Brassicaceae</taxon>
        <taxon>Cardamineae</taxon>
        <taxon>Cardamine</taxon>
    </lineage>
</organism>
<proteinExistence type="predicted"/>
<sequence length="143" mass="16857">MKRVRRNEAMGTQRKRLTSTKNGDESKENNMFSILPMDLTVEILIKCPTKCISKVLFVSKRWSSIIRGKDFTNMYLTRSSTRPRLLFFVYCIYKKMQFLQSCSQEDPSSDHHRVDITRDPNHIYAFSPPVRGLICRQNDDWKS</sequence>
<dbReference type="InterPro" id="IPR036047">
    <property type="entry name" value="F-box-like_dom_sf"/>
</dbReference>
<comment type="caution">
    <text evidence="3">The sequence shown here is derived from an EMBL/GenBank/DDBJ whole genome shotgun (WGS) entry which is preliminary data.</text>
</comment>
<dbReference type="PANTHER" id="PTHR31111:SF78">
    <property type="entry name" value="F-BOX ASSOCIATED UBIQUITINATION EFFECTOR FAMILY PROTEIN"/>
    <property type="match status" value="1"/>
</dbReference>
<protein>
    <submittedName>
        <fullName evidence="3">F-box protein</fullName>
    </submittedName>
</protein>
<dbReference type="SUPFAM" id="SSF81383">
    <property type="entry name" value="F-box domain"/>
    <property type="match status" value="1"/>
</dbReference>
<accession>A0ABD1AYN0</accession>
<evidence type="ECO:0000313" key="3">
    <source>
        <dbReference type="EMBL" id="KAL1211627.1"/>
    </source>
</evidence>
<keyword evidence="4" id="KW-1185">Reference proteome</keyword>
<evidence type="ECO:0000313" key="4">
    <source>
        <dbReference type="Proteomes" id="UP001558713"/>
    </source>
</evidence>
<reference evidence="3 4" key="1">
    <citation type="submission" date="2024-04" db="EMBL/GenBank/DDBJ databases">
        <title>Genome assembly C_amara_ONT_v2.</title>
        <authorList>
            <person name="Yant L."/>
            <person name="Moore C."/>
            <person name="Slenker M."/>
        </authorList>
    </citation>
    <scope>NUCLEOTIDE SEQUENCE [LARGE SCALE GENOMIC DNA]</scope>
    <source>
        <tissue evidence="3">Leaf</tissue>
    </source>
</reference>
<feature type="domain" description="F-box" evidence="2">
    <location>
        <begin position="32"/>
        <end position="72"/>
    </location>
</feature>
<dbReference type="Pfam" id="PF00646">
    <property type="entry name" value="F-box"/>
    <property type="match status" value="1"/>
</dbReference>
<dbReference type="AlphaFoldDB" id="A0ABD1AYN0"/>
<name>A0ABD1AYN0_CARAN</name>
<gene>
    <name evidence="3" type="ORF">V5N11_023630</name>
</gene>
<feature type="region of interest" description="Disordered" evidence="1">
    <location>
        <begin position="1"/>
        <end position="25"/>
    </location>
</feature>
<dbReference type="InterPro" id="IPR001810">
    <property type="entry name" value="F-box_dom"/>
</dbReference>